<sequence>MIDSPLQDVRPPRTARFGSVVITTIALVAATAGTFAVTSAASRPSDATERPDEPARVATQYCSGADAVASGALDVTRAALEFRQSLAVPLGATVTHGYSAADAAALQAHGEATISTLFTDSATPFELQQLSSATAFDPGAAATSRALGGGVARLDCTSTSTDAGTTRIEASADTWATTAQVGHGRVAYAQPTATVLVHATVVVDPATGAQRIASLSTRFASGSGP</sequence>
<comment type="caution">
    <text evidence="2">The sequence shown here is derived from an EMBL/GenBank/DDBJ whole genome shotgun (WGS) entry which is preliminary data.</text>
</comment>
<reference evidence="2 3" key="1">
    <citation type="submission" date="2018-08" db="EMBL/GenBank/DDBJ databases">
        <title>Cellulomonas rhizosphaerae sp. nov., a novel actinomycete isolated from soil.</title>
        <authorList>
            <person name="Tian Y."/>
        </authorList>
    </citation>
    <scope>NUCLEOTIDE SEQUENCE [LARGE SCALE GENOMIC DNA]</scope>
    <source>
        <strain evidence="2 3">NEAU-TCZ24</strain>
    </source>
</reference>
<organism evidence="2 3">
    <name type="scientific">Cellulomonas rhizosphaerae</name>
    <dbReference type="NCBI Taxonomy" id="2293719"/>
    <lineage>
        <taxon>Bacteria</taxon>
        <taxon>Bacillati</taxon>
        <taxon>Actinomycetota</taxon>
        <taxon>Actinomycetes</taxon>
        <taxon>Micrococcales</taxon>
        <taxon>Cellulomonadaceae</taxon>
        <taxon>Cellulomonas</taxon>
    </lineage>
</organism>
<dbReference type="AlphaFoldDB" id="A0A413RLF1"/>
<dbReference type="RefSeq" id="WP_118767249.1">
    <property type="nucleotide sequence ID" value="NZ_QWKP01000193.1"/>
</dbReference>
<keyword evidence="1" id="KW-0472">Membrane</keyword>
<evidence type="ECO:0000256" key="1">
    <source>
        <dbReference type="SAM" id="Phobius"/>
    </source>
</evidence>
<evidence type="ECO:0000313" key="2">
    <source>
        <dbReference type="EMBL" id="RHA40714.1"/>
    </source>
</evidence>
<keyword evidence="1" id="KW-1133">Transmembrane helix</keyword>
<gene>
    <name evidence="2" type="ORF">D1825_09865</name>
</gene>
<feature type="transmembrane region" description="Helical" evidence="1">
    <location>
        <begin position="20"/>
        <end position="41"/>
    </location>
</feature>
<dbReference type="Proteomes" id="UP000283374">
    <property type="component" value="Unassembled WGS sequence"/>
</dbReference>
<name>A0A413RLF1_9CELL</name>
<evidence type="ECO:0000313" key="3">
    <source>
        <dbReference type="Proteomes" id="UP000283374"/>
    </source>
</evidence>
<accession>A0A413RLF1</accession>
<proteinExistence type="predicted"/>
<dbReference type="EMBL" id="QWKP01000193">
    <property type="protein sequence ID" value="RHA40714.1"/>
    <property type="molecule type" value="Genomic_DNA"/>
</dbReference>
<keyword evidence="1" id="KW-0812">Transmembrane</keyword>
<keyword evidence="3" id="KW-1185">Reference proteome</keyword>
<protein>
    <submittedName>
        <fullName evidence="2">Uncharacterized protein</fullName>
    </submittedName>
</protein>